<dbReference type="SUPFAM" id="SSF103612">
    <property type="entry name" value="SBT domain"/>
    <property type="match status" value="1"/>
</dbReference>
<dbReference type="GeneID" id="110755800"/>
<evidence type="ECO:0000259" key="6">
    <source>
        <dbReference type="PROSITE" id="PS51141"/>
    </source>
</evidence>
<gene>
    <name evidence="8 9" type="primary">LOC110755800</name>
</gene>
<feature type="region of interest" description="Disordered" evidence="5">
    <location>
        <begin position="65"/>
        <end position="89"/>
    </location>
</feature>
<accession>A0A6P5SEJ3</accession>
<dbReference type="RefSeq" id="XP_021812776.1">
    <property type="nucleotide sequence ID" value="XM_021957084.1"/>
</dbReference>
<dbReference type="InterPro" id="IPR002713">
    <property type="entry name" value="FF_domain"/>
</dbReference>
<evidence type="ECO:0000313" key="7">
    <source>
        <dbReference type="Proteomes" id="UP000515124"/>
    </source>
</evidence>
<evidence type="ECO:0000256" key="2">
    <source>
        <dbReference type="ARBA" id="ARBA00022771"/>
    </source>
</evidence>
<proteinExistence type="predicted"/>
<sequence>MTLVMNESYADRRLPHHRNPKEFVPLDHLADLEWCEGESGSKFSSPVNESNSQDSSLIALKLGRLADSKNGQNGQHSKERSTRAGIKGSYSHTPTRQVLVCNMDLSSSKDYHKRHIVCDTHSKTPKAIVNGIEVNVTPSEEKTVDEEPLVFANKQAKNAFTALLESANVHSDWTWEQTIVR</sequence>
<dbReference type="SUPFAM" id="SSF81698">
    <property type="entry name" value="FF domain"/>
    <property type="match status" value="1"/>
</dbReference>
<reference evidence="8 9" key="1">
    <citation type="submission" date="2025-04" db="UniProtKB">
        <authorList>
            <consortium name="RefSeq"/>
        </authorList>
    </citation>
    <scope>IDENTIFICATION</scope>
</reference>
<dbReference type="Gramene" id="Pav_sc0000492.1_g530.1.mk:mrna">
    <property type="protein sequence ID" value="Pav_sc0000492.1_g530.1.mk:mrna"/>
    <property type="gene ID" value="Pav_sc0000492.1_g530.1.mk"/>
</dbReference>
<name>A0A6P5SEJ3_PRUAV</name>
<dbReference type="GO" id="GO:0008270">
    <property type="term" value="F:zinc ion binding"/>
    <property type="evidence" value="ECO:0007669"/>
    <property type="project" value="UniProtKB-KW"/>
</dbReference>
<keyword evidence="2 4" id="KW-0863">Zinc-finger</keyword>
<evidence type="ECO:0000256" key="4">
    <source>
        <dbReference type="PROSITE-ProRule" id="PRU00470"/>
    </source>
</evidence>
<organism evidence="7 9">
    <name type="scientific">Prunus avium</name>
    <name type="common">Cherry</name>
    <name type="synonym">Cerasus avium</name>
    <dbReference type="NCBI Taxonomy" id="42229"/>
    <lineage>
        <taxon>Eukaryota</taxon>
        <taxon>Viridiplantae</taxon>
        <taxon>Streptophyta</taxon>
        <taxon>Embryophyta</taxon>
        <taxon>Tracheophyta</taxon>
        <taxon>Spermatophyta</taxon>
        <taxon>Magnoliopsida</taxon>
        <taxon>eudicotyledons</taxon>
        <taxon>Gunneridae</taxon>
        <taxon>Pentapetalae</taxon>
        <taxon>rosids</taxon>
        <taxon>fabids</taxon>
        <taxon>Rosales</taxon>
        <taxon>Rosaceae</taxon>
        <taxon>Amygdaloideae</taxon>
        <taxon>Amygdaleae</taxon>
        <taxon>Prunus</taxon>
    </lineage>
</organism>
<evidence type="ECO:0000256" key="3">
    <source>
        <dbReference type="ARBA" id="ARBA00022833"/>
    </source>
</evidence>
<dbReference type="Gene3D" id="1.10.10.440">
    <property type="entry name" value="FF domain"/>
    <property type="match status" value="1"/>
</dbReference>
<dbReference type="PROSITE" id="PS51141">
    <property type="entry name" value="ZF_SBP"/>
    <property type="match status" value="1"/>
</dbReference>
<keyword evidence="3" id="KW-0862">Zinc</keyword>
<dbReference type="GO" id="GO:0003677">
    <property type="term" value="F:DNA binding"/>
    <property type="evidence" value="ECO:0007669"/>
    <property type="project" value="InterPro"/>
</dbReference>
<evidence type="ECO:0000256" key="5">
    <source>
        <dbReference type="SAM" id="MobiDB-lite"/>
    </source>
</evidence>
<dbReference type="PANTHER" id="PTHR31251:SF226">
    <property type="entry name" value="SQUAMOSA PROMOTER-BINDING-LIKE PROTEIN 6"/>
    <property type="match status" value="1"/>
</dbReference>
<dbReference type="Pfam" id="PF03110">
    <property type="entry name" value="SBP"/>
    <property type="match status" value="1"/>
</dbReference>
<dbReference type="RefSeq" id="XP_021812777.1">
    <property type="nucleotide sequence ID" value="XM_021957085.1"/>
</dbReference>
<dbReference type="Proteomes" id="UP000515124">
    <property type="component" value="Unplaced"/>
</dbReference>
<dbReference type="InterPro" id="IPR036893">
    <property type="entry name" value="SBP_sf"/>
</dbReference>
<keyword evidence="7" id="KW-1185">Reference proteome</keyword>
<dbReference type="InterPro" id="IPR036517">
    <property type="entry name" value="FF_domain_sf"/>
</dbReference>
<dbReference type="PANTHER" id="PTHR31251">
    <property type="entry name" value="SQUAMOSA PROMOTER-BINDING-LIKE PROTEIN 4"/>
    <property type="match status" value="1"/>
</dbReference>
<dbReference type="AlphaFoldDB" id="A0A6P5SEJ3"/>
<feature type="domain" description="SBP-type" evidence="6">
    <location>
        <begin position="93"/>
        <end position="170"/>
    </location>
</feature>
<dbReference type="KEGG" id="pavi:110755800"/>
<evidence type="ECO:0000313" key="8">
    <source>
        <dbReference type="RefSeq" id="XP_021812776.1"/>
    </source>
</evidence>
<dbReference type="InterPro" id="IPR004333">
    <property type="entry name" value="SBP_dom"/>
</dbReference>
<dbReference type="Pfam" id="PF01846">
    <property type="entry name" value="FF"/>
    <property type="match status" value="1"/>
</dbReference>
<dbReference type="Gene3D" id="4.10.1100.10">
    <property type="entry name" value="Transcription factor, SBP-box domain"/>
    <property type="match status" value="1"/>
</dbReference>
<evidence type="ECO:0000256" key="1">
    <source>
        <dbReference type="ARBA" id="ARBA00022723"/>
    </source>
</evidence>
<keyword evidence="1" id="KW-0479">Metal-binding</keyword>
<protein>
    <submittedName>
        <fullName evidence="8">Squamosa promoter-binding-like protein 12 isoform X1</fullName>
    </submittedName>
    <submittedName>
        <fullName evidence="9">Squamosa promoter-binding-like protein 12 isoform X2</fullName>
    </submittedName>
</protein>
<dbReference type="InterPro" id="IPR044817">
    <property type="entry name" value="SBP-like"/>
</dbReference>
<dbReference type="GO" id="GO:0005634">
    <property type="term" value="C:nucleus"/>
    <property type="evidence" value="ECO:0007669"/>
    <property type="project" value="InterPro"/>
</dbReference>
<evidence type="ECO:0000313" key="9">
    <source>
        <dbReference type="RefSeq" id="XP_021812777.1"/>
    </source>
</evidence>